<protein>
    <submittedName>
        <fullName evidence="1">Uncharacterized protein</fullName>
    </submittedName>
</protein>
<name>A0A836CKU7_9STRA</name>
<organism evidence="1 2">
    <name type="scientific">Tribonema minus</name>
    <dbReference type="NCBI Taxonomy" id="303371"/>
    <lineage>
        <taxon>Eukaryota</taxon>
        <taxon>Sar</taxon>
        <taxon>Stramenopiles</taxon>
        <taxon>Ochrophyta</taxon>
        <taxon>PX clade</taxon>
        <taxon>Xanthophyceae</taxon>
        <taxon>Tribonematales</taxon>
        <taxon>Tribonemataceae</taxon>
        <taxon>Tribonema</taxon>
    </lineage>
</organism>
<dbReference type="Proteomes" id="UP000664859">
    <property type="component" value="Unassembled WGS sequence"/>
</dbReference>
<proteinExistence type="predicted"/>
<evidence type="ECO:0000313" key="1">
    <source>
        <dbReference type="EMBL" id="KAG5189129.1"/>
    </source>
</evidence>
<keyword evidence="2" id="KW-1185">Reference proteome</keyword>
<accession>A0A836CKU7</accession>
<dbReference type="AlphaFoldDB" id="A0A836CKU7"/>
<gene>
    <name evidence="1" type="ORF">JKP88DRAFT_23531</name>
</gene>
<evidence type="ECO:0000313" key="2">
    <source>
        <dbReference type="Proteomes" id="UP000664859"/>
    </source>
</evidence>
<comment type="caution">
    <text evidence="1">The sequence shown here is derived from an EMBL/GenBank/DDBJ whole genome shotgun (WGS) entry which is preliminary data.</text>
</comment>
<sequence>MLRASASASSSSSSSSSSSTANIHAMSGWSLSAAADDEHLLPWTFVNIMGQHPTKHCHCPPPPLLLKSVGVPRFLAQQVAPALLYCYACSRSTVEHTLFHIHQGLSHGLYRSGDLWVNSEVNDSWYCAMHFHSEQASMVSSMCVACLLRAAWLLSCVHAFAVAAAMGSARHAACT</sequence>
<dbReference type="EMBL" id="JAFCMP010000057">
    <property type="protein sequence ID" value="KAG5189129.1"/>
    <property type="molecule type" value="Genomic_DNA"/>
</dbReference>
<reference evidence="1" key="1">
    <citation type="submission" date="2021-02" db="EMBL/GenBank/DDBJ databases">
        <title>First Annotated Genome of the Yellow-green Alga Tribonema minus.</title>
        <authorList>
            <person name="Mahan K.M."/>
        </authorList>
    </citation>
    <scope>NUCLEOTIDE SEQUENCE</scope>
    <source>
        <strain evidence="1">UTEX B ZZ1240</strain>
    </source>
</reference>